<evidence type="ECO:0000313" key="4">
    <source>
        <dbReference type="Proteomes" id="UP000575898"/>
    </source>
</evidence>
<feature type="compositionally biased region" description="Low complexity" evidence="1">
    <location>
        <begin position="102"/>
        <end position="112"/>
    </location>
</feature>
<name>A0A840MT60_9PROT</name>
<gene>
    <name evidence="3" type="ORF">HNQ59_001689</name>
</gene>
<dbReference type="AlphaFoldDB" id="A0A840MT60"/>
<sequence>MYQLTIVGLQSGASLSTAKQRLVDLFELPPADIEQYLAYPSWKIAEQISLEQAQHYQAAMFEVGLISQILPLTTPSVSADSLCPEGNATPAAAEMAQAATTPPFDSISSSSMPTPPTRQHTQASVLDSSTQQDNWVAFQPDGIQLFGIDAAAAEQAARQYMVTGEYTVDDLVTQAVISSVDLIYVPLYLLSGEYEARWSASFGYTRSEEYTEWKKDPHSNGQKAVTRQREITDWHPASGTHRGHFRKYCYAGTMLTGEMMDLVTTSDADMTSYSGPLASQYQVEPCRLTPAQVAIDPSKFDLDTDISNSIRQYAQGDKQRDWRWTTSLLDNPDVYKYLAPVARVTFTYQNKAYRVWIDGHRGQKHVGDPLPEDSTRKSQDFRAMLPFLIALLGWFGTLYFWGWADSATWQILLGVLGGTLLAGLLRILSCENHSIATRQARLETLQAGASPDQTMTKLPKKSWFVRSADHDFWLLPIICVMALFLLIPTKPLPPSASTDTPSAPAPGMQGEGSEPAGANVPAASR</sequence>
<keyword evidence="4" id="KW-1185">Reference proteome</keyword>
<feature type="region of interest" description="Disordered" evidence="1">
    <location>
        <begin position="494"/>
        <end position="525"/>
    </location>
</feature>
<feature type="region of interest" description="Disordered" evidence="1">
    <location>
        <begin position="102"/>
        <end position="126"/>
    </location>
</feature>
<comment type="caution">
    <text evidence="3">The sequence shown here is derived from an EMBL/GenBank/DDBJ whole genome shotgun (WGS) entry which is preliminary data.</text>
</comment>
<accession>A0A840MT60</accession>
<feature type="transmembrane region" description="Helical" evidence="2">
    <location>
        <begin position="383"/>
        <end position="401"/>
    </location>
</feature>
<dbReference type="RefSeq" id="WP_184037617.1">
    <property type="nucleotide sequence ID" value="NZ_JACHHY010000008.1"/>
</dbReference>
<dbReference type="Proteomes" id="UP000575898">
    <property type="component" value="Unassembled WGS sequence"/>
</dbReference>
<keyword evidence="2" id="KW-0472">Membrane</keyword>
<proteinExistence type="predicted"/>
<feature type="transmembrane region" description="Helical" evidence="2">
    <location>
        <begin position="470"/>
        <end position="487"/>
    </location>
</feature>
<evidence type="ECO:0000256" key="1">
    <source>
        <dbReference type="SAM" id="MobiDB-lite"/>
    </source>
</evidence>
<keyword evidence="2" id="KW-0812">Transmembrane</keyword>
<evidence type="ECO:0000313" key="3">
    <source>
        <dbReference type="EMBL" id="MBB5018401.1"/>
    </source>
</evidence>
<reference evidence="3 4" key="1">
    <citation type="submission" date="2020-08" db="EMBL/GenBank/DDBJ databases">
        <title>Genomic Encyclopedia of Type Strains, Phase IV (KMG-IV): sequencing the most valuable type-strain genomes for metagenomic binning, comparative biology and taxonomic classification.</title>
        <authorList>
            <person name="Goeker M."/>
        </authorList>
    </citation>
    <scope>NUCLEOTIDE SEQUENCE [LARGE SCALE GENOMIC DNA]</scope>
    <source>
        <strain evidence="3 4">DSM 27165</strain>
    </source>
</reference>
<feature type="compositionally biased region" description="Low complexity" evidence="1">
    <location>
        <begin position="495"/>
        <end position="506"/>
    </location>
</feature>
<organism evidence="3 4">
    <name type="scientific">Chitinivorax tropicus</name>
    <dbReference type="NCBI Taxonomy" id="714531"/>
    <lineage>
        <taxon>Bacteria</taxon>
        <taxon>Pseudomonadati</taxon>
        <taxon>Pseudomonadota</taxon>
        <taxon>Betaproteobacteria</taxon>
        <taxon>Chitinivorax</taxon>
    </lineage>
</organism>
<dbReference type="EMBL" id="JACHHY010000008">
    <property type="protein sequence ID" value="MBB5018401.1"/>
    <property type="molecule type" value="Genomic_DNA"/>
</dbReference>
<protein>
    <submittedName>
        <fullName evidence="3">Uncharacterized protein</fullName>
    </submittedName>
</protein>
<evidence type="ECO:0000256" key="2">
    <source>
        <dbReference type="SAM" id="Phobius"/>
    </source>
</evidence>
<feature type="transmembrane region" description="Helical" evidence="2">
    <location>
        <begin position="407"/>
        <end position="428"/>
    </location>
</feature>
<keyword evidence="2" id="KW-1133">Transmembrane helix</keyword>